<dbReference type="STRING" id="989403.SAMN05421798_107126"/>
<dbReference type="EMBL" id="LMCB01000006">
    <property type="protein sequence ID" value="KZL20763.1"/>
    <property type="molecule type" value="Genomic_DNA"/>
</dbReference>
<dbReference type="Gene3D" id="2.30.110.10">
    <property type="entry name" value="Electron Transport, Fmn-binding Protein, Chain A"/>
    <property type="match status" value="1"/>
</dbReference>
<dbReference type="SUPFAM" id="SSF50475">
    <property type="entry name" value="FMN-binding split barrel"/>
    <property type="match status" value="1"/>
</dbReference>
<proteinExistence type="predicted"/>
<evidence type="ECO:0000313" key="3">
    <source>
        <dbReference type="Proteomes" id="UP000076577"/>
    </source>
</evidence>
<reference evidence="2 3" key="1">
    <citation type="journal article" date="2016" name="Front. Microbiol.">
        <title>Comparative Genomic Analysis Reveals a Diverse Repertoire of Genes Involved in Prokaryote-Eukaryote Interactions within the Pseudovibrio Genus.</title>
        <authorList>
            <person name="Romano S."/>
            <person name="Fernandez-Guerra A."/>
            <person name="Reen F.J."/>
            <person name="Glockner F.O."/>
            <person name="Crowley S.P."/>
            <person name="O'Sullivan O."/>
            <person name="Cotter P.D."/>
            <person name="Adams C."/>
            <person name="Dobson A.D."/>
            <person name="O'Gara F."/>
        </authorList>
    </citation>
    <scope>NUCLEOTIDE SEQUENCE [LARGE SCALE GENOMIC DNA]</scope>
    <source>
        <strain evidence="2 3">Ad2</strain>
    </source>
</reference>
<dbReference type="PANTHER" id="PTHR42815">
    <property type="entry name" value="FAD-BINDING, PUTATIVE (AFU_ORTHOLOGUE AFUA_6G07600)-RELATED"/>
    <property type="match status" value="1"/>
</dbReference>
<dbReference type="PATRIC" id="fig|989403.3.peg.1338"/>
<keyword evidence="3" id="KW-1185">Reference proteome</keyword>
<evidence type="ECO:0000313" key="2">
    <source>
        <dbReference type="EMBL" id="KZL20763.1"/>
    </source>
</evidence>
<protein>
    <submittedName>
        <fullName evidence="2">Pyridoxamine 5'-phosphate oxidase</fullName>
    </submittedName>
</protein>
<gene>
    <name evidence="2" type="ORF">PsAD2_01251</name>
</gene>
<dbReference type="PANTHER" id="PTHR42815:SF2">
    <property type="entry name" value="FAD-BINDING, PUTATIVE (AFU_ORTHOLOGUE AFUA_6G07600)-RELATED"/>
    <property type="match status" value="1"/>
</dbReference>
<dbReference type="NCBIfam" id="TIGR04025">
    <property type="entry name" value="PPOX_FMN_DR2398"/>
    <property type="match status" value="1"/>
</dbReference>
<dbReference type="AlphaFoldDB" id="A0A166A9T3"/>
<evidence type="ECO:0000259" key="1">
    <source>
        <dbReference type="Pfam" id="PF01243"/>
    </source>
</evidence>
<dbReference type="InterPro" id="IPR012349">
    <property type="entry name" value="Split_barrel_FMN-bd"/>
</dbReference>
<dbReference type="InterPro" id="IPR011576">
    <property type="entry name" value="Pyridox_Oxase_N"/>
</dbReference>
<dbReference type="Proteomes" id="UP000076577">
    <property type="component" value="Unassembled WGS sequence"/>
</dbReference>
<dbReference type="Pfam" id="PF01243">
    <property type="entry name" value="PNPOx_N"/>
    <property type="match status" value="1"/>
</dbReference>
<organism evidence="2 3">
    <name type="scientific">Pseudovibrio axinellae</name>
    <dbReference type="NCBI Taxonomy" id="989403"/>
    <lineage>
        <taxon>Bacteria</taxon>
        <taxon>Pseudomonadati</taxon>
        <taxon>Pseudomonadota</taxon>
        <taxon>Alphaproteobacteria</taxon>
        <taxon>Hyphomicrobiales</taxon>
        <taxon>Stappiaceae</taxon>
        <taxon>Pseudovibrio</taxon>
    </lineage>
</organism>
<sequence>MVPRASKDLIMPATQAAAVAHQVTNLAQLEELYGIPKQTSLDKEICYISTQYKAFIEAAPFFALSTVSHEGTDCSPRGDPAGFVKVIDGKTIEFPDRRGNNRIDSLRNIVEDPRVSLLFLIPGVGETIRVNGTATISTDPARLEAHIMDGKPPKSIITVTVQTIYFQCQKAIFRSALWNEETKVDRKTLPTAGQMVQSLSKEDFDGDAYDKAYPGRIKETAY</sequence>
<accession>A0A166A9T3</accession>
<feature type="domain" description="Pyridoxamine 5'-phosphate oxidase N-terminal" evidence="1">
    <location>
        <begin position="50"/>
        <end position="168"/>
    </location>
</feature>
<dbReference type="InterPro" id="IPR024029">
    <property type="entry name" value="Pyridox_Oxase_FMN-dep"/>
</dbReference>
<comment type="caution">
    <text evidence="2">The sequence shown here is derived from an EMBL/GenBank/DDBJ whole genome shotgun (WGS) entry which is preliminary data.</text>
</comment>
<name>A0A166A9T3_9HYPH</name>